<reference evidence="3" key="1">
    <citation type="journal article" date="2019" name="Int. J. Syst. Evol. Microbiol.">
        <title>The Global Catalogue of Microorganisms (GCM) 10K type strain sequencing project: providing services to taxonomists for standard genome sequencing and annotation.</title>
        <authorList>
            <consortium name="The Broad Institute Genomics Platform"/>
            <consortium name="The Broad Institute Genome Sequencing Center for Infectious Disease"/>
            <person name="Wu L."/>
            <person name="Ma J."/>
        </authorList>
    </citation>
    <scope>NUCLEOTIDE SEQUENCE [LARGE SCALE GENOMIC DNA]</scope>
    <source>
        <strain evidence="3">JCM 18053</strain>
    </source>
</reference>
<keyword evidence="1" id="KW-0732">Signal</keyword>
<comment type="caution">
    <text evidence="2">The sequence shown here is derived from an EMBL/GenBank/DDBJ whole genome shotgun (WGS) entry which is preliminary data.</text>
</comment>
<gene>
    <name evidence="2" type="ORF">GCM10023213_20010</name>
</gene>
<feature type="chain" id="PRO_5047516947" evidence="1">
    <location>
        <begin position="20"/>
        <end position="162"/>
    </location>
</feature>
<name>A0ABP9P2K8_9BACT</name>
<evidence type="ECO:0000313" key="2">
    <source>
        <dbReference type="EMBL" id="GAA5139395.1"/>
    </source>
</evidence>
<keyword evidence="3" id="KW-1185">Reference proteome</keyword>
<evidence type="ECO:0000256" key="1">
    <source>
        <dbReference type="SAM" id="SignalP"/>
    </source>
</evidence>
<feature type="signal peptide" evidence="1">
    <location>
        <begin position="1"/>
        <end position="19"/>
    </location>
</feature>
<dbReference type="Proteomes" id="UP001499852">
    <property type="component" value="Unassembled WGS sequence"/>
</dbReference>
<protein>
    <submittedName>
        <fullName evidence="2">Uncharacterized protein</fullName>
    </submittedName>
</protein>
<proteinExistence type="predicted"/>
<organism evidence="2 3">
    <name type="scientific">Prosthecobacter algae</name>
    <dbReference type="NCBI Taxonomy" id="1144682"/>
    <lineage>
        <taxon>Bacteria</taxon>
        <taxon>Pseudomonadati</taxon>
        <taxon>Verrucomicrobiota</taxon>
        <taxon>Verrucomicrobiia</taxon>
        <taxon>Verrucomicrobiales</taxon>
        <taxon>Verrucomicrobiaceae</taxon>
        <taxon>Prosthecobacter</taxon>
    </lineage>
</organism>
<evidence type="ECO:0000313" key="3">
    <source>
        <dbReference type="Proteomes" id="UP001499852"/>
    </source>
</evidence>
<accession>A0ABP9P2K8</accession>
<sequence>MKRLLSLLALAVFSVSAPAADLSITAANVLASANARFQDGTAGATLTRGMLVYADATDGGKIKPADGNVLAAKGVLGMAYGDVAAGQFVRVIIDDPDLTVGATLSLAAPGGIYVLSATAGGICPVADLAAGSYPIVVLVAKSATKAHFHPRLLQGSAVLVAP</sequence>
<dbReference type="RefSeq" id="WP_345736225.1">
    <property type="nucleotide sequence ID" value="NZ_BAABIA010000003.1"/>
</dbReference>
<dbReference type="EMBL" id="BAABIA010000003">
    <property type="protein sequence ID" value="GAA5139395.1"/>
    <property type="molecule type" value="Genomic_DNA"/>
</dbReference>